<dbReference type="NCBIfam" id="TIGR00217">
    <property type="entry name" value="malQ"/>
    <property type="match status" value="1"/>
</dbReference>
<protein>
    <recommendedName>
        <fullName evidence="4 10">4-alpha-glucanotransferase</fullName>
        <ecNumber evidence="3 10">2.4.1.25</ecNumber>
    </recommendedName>
    <alternativeName>
        <fullName evidence="8 10">Amylomaltase</fullName>
    </alternativeName>
    <alternativeName>
        <fullName evidence="9 10">Disproportionating enzyme</fullName>
    </alternativeName>
</protein>
<evidence type="ECO:0000256" key="1">
    <source>
        <dbReference type="ARBA" id="ARBA00000439"/>
    </source>
</evidence>
<evidence type="ECO:0000256" key="4">
    <source>
        <dbReference type="ARBA" id="ARBA00020295"/>
    </source>
</evidence>
<dbReference type="PANTHER" id="PTHR32438">
    <property type="entry name" value="4-ALPHA-GLUCANOTRANSFERASE DPE1, CHLOROPLASTIC/AMYLOPLASTIC"/>
    <property type="match status" value="1"/>
</dbReference>
<dbReference type="GO" id="GO:0005975">
    <property type="term" value="P:carbohydrate metabolic process"/>
    <property type="evidence" value="ECO:0007669"/>
    <property type="project" value="InterPro"/>
</dbReference>
<dbReference type="EC" id="2.4.1.25" evidence="3 10"/>
<dbReference type="InterPro" id="IPR003385">
    <property type="entry name" value="Glyco_hydro_77"/>
</dbReference>
<gene>
    <name evidence="11" type="primary">malQ</name>
    <name evidence="11" type="ORF">NCTC10138_01513</name>
</gene>
<dbReference type="KEGG" id="aaxa:NCTC10138_01513"/>
<evidence type="ECO:0000256" key="8">
    <source>
        <dbReference type="ARBA" id="ARBA00031423"/>
    </source>
</evidence>
<evidence type="ECO:0000256" key="7">
    <source>
        <dbReference type="ARBA" id="ARBA00023277"/>
    </source>
</evidence>
<sequence length="333" mass="39015">MEIRTRNKNAISKLEELLSEDIKFQLFLQYTAYKQFMDLKKYANNNGINIIGDIPIYVAYDSSDVWINPNLFQLNDELKPIHVAGVPPDGFTALGQLWGNPLYNWSNHEKEDFKWWIKRIESQMSLFDMIRIDHFIGFENYYSIPAKDTNAINGKWEKGPGIKLFKKIKEKLGDLNIIAEDLGVITDDVRKLLKDTGFPGMKLLQFAFDSRDESDYIPYSYDENSIAYTGTHDNETTRQWFNKLNKDDLEYCLDYINCEVKGNEVDSLIKIALSTKSKLTIIPMQDYLDLGEEARMNIPSTLGGNWMWRLEKDYWKKDLEFKIARWTKLYGRK</sequence>
<comment type="catalytic activity">
    <reaction evidence="1 10">
        <text>Transfers a segment of a (1-&gt;4)-alpha-D-glucan to a new position in an acceptor, which may be glucose or a (1-&gt;4)-alpha-D-glucan.</text>
        <dbReference type="EC" id="2.4.1.25"/>
    </reaction>
</comment>
<evidence type="ECO:0000256" key="10">
    <source>
        <dbReference type="RuleBase" id="RU361207"/>
    </source>
</evidence>
<evidence type="ECO:0000313" key="12">
    <source>
        <dbReference type="Proteomes" id="UP000289841"/>
    </source>
</evidence>
<dbReference type="EMBL" id="LR215048">
    <property type="protein sequence ID" value="VEU81121.1"/>
    <property type="molecule type" value="Genomic_DNA"/>
</dbReference>
<keyword evidence="12" id="KW-1185">Reference proteome</keyword>
<accession>A0A449BFA5</accession>
<dbReference type="PANTHER" id="PTHR32438:SF5">
    <property type="entry name" value="4-ALPHA-GLUCANOTRANSFERASE DPE1, CHLOROPLASTIC_AMYLOPLASTIC"/>
    <property type="match status" value="1"/>
</dbReference>
<dbReference type="InterPro" id="IPR017853">
    <property type="entry name" value="GH"/>
</dbReference>
<dbReference type="Pfam" id="PF02446">
    <property type="entry name" value="Glyco_hydro_77"/>
    <property type="match status" value="1"/>
</dbReference>
<evidence type="ECO:0000256" key="3">
    <source>
        <dbReference type="ARBA" id="ARBA00012560"/>
    </source>
</evidence>
<evidence type="ECO:0000256" key="9">
    <source>
        <dbReference type="ARBA" id="ARBA00031501"/>
    </source>
</evidence>
<evidence type="ECO:0000256" key="5">
    <source>
        <dbReference type="ARBA" id="ARBA00022676"/>
    </source>
</evidence>
<name>A0A449BFA5_HAPAX</name>
<dbReference type="AlphaFoldDB" id="A0A449BFA5"/>
<reference evidence="11 12" key="1">
    <citation type="submission" date="2019-01" db="EMBL/GenBank/DDBJ databases">
        <authorList>
            <consortium name="Pathogen Informatics"/>
        </authorList>
    </citation>
    <scope>NUCLEOTIDE SEQUENCE [LARGE SCALE GENOMIC DNA]</scope>
    <source>
        <strain evidence="11 12">NCTC10138</strain>
    </source>
</reference>
<keyword evidence="6 10" id="KW-0808">Transferase</keyword>
<evidence type="ECO:0000256" key="2">
    <source>
        <dbReference type="ARBA" id="ARBA00005684"/>
    </source>
</evidence>
<evidence type="ECO:0000256" key="6">
    <source>
        <dbReference type="ARBA" id="ARBA00022679"/>
    </source>
</evidence>
<dbReference type="GO" id="GO:0004134">
    <property type="term" value="F:4-alpha-glucanotransferase activity"/>
    <property type="evidence" value="ECO:0007669"/>
    <property type="project" value="UniProtKB-EC"/>
</dbReference>
<dbReference type="SUPFAM" id="SSF51445">
    <property type="entry name" value="(Trans)glycosidases"/>
    <property type="match status" value="1"/>
</dbReference>
<keyword evidence="5 10" id="KW-0328">Glycosyltransferase</keyword>
<dbReference type="Gene3D" id="3.20.20.80">
    <property type="entry name" value="Glycosidases"/>
    <property type="match status" value="1"/>
</dbReference>
<proteinExistence type="inferred from homology"/>
<organism evidence="11 12">
    <name type="scientific">Haploplasma axanthum</name>
    <name type="common">Acholeplasma axanthum</name>
    <dbReference type="NCBI Taxonomy" id="29552"/>
    <lineage>
        <taxon>Bacteria</taxon>
        <taxon>Bacillati</taxon>
        <taxon>Mycoplasmatota</taxon>
        <taxon>Mollicutes</taxon>
        <taxon>Acholeplasmatales</taxon>
        <taxon>Acholeplasmataceae</taxon>
        <taxon>Haploplasma</taxon>
    </lineage>
</organism>
<keyword evidence="7 10" id="KW-0119">Carbohydrate metabolism</keyword>
<evidence type="ECO:0000313" key="11">
    <source>
        <dbReference type="EMBL" id="VEU81121.1"/>
    </source>
</evidence>
<dbReference type="STRING" id="1278311.GCA_000428705_00664"/>
<dbReference type="Proteomes" id="UP000289841">
    <property type="component" value="Chromosome"/>
</dbReference>
<comment type="similarity">
    <text evidence="2 10">Belongs to the disproportionating enzyme family.</text>
</comment>